<accession>A0ABQ3B373</accession>
<protein>
    <submittedName>
        <fullName evidence="1">Uncharacterized protein</fullName>
    </submittedName>
</protein>
<dbReference type="Proteomes" id="UP000601597">
    <property type="component" value="Unassembled WGS sequence"/>
</dbReference>
<keyword evidence="2" id="KW-1185">Reference proteome</keyword>
<evidence type="ECO:0000313" key="1">
    <source>
        <dbReference type="EMBL" id="GGY76177.1"/>
    </source>
</evidence>
<comment type="caution">
    <text evidence="1">The sequence shown here is derived from an EMBL/GenBank/DDBJ whole genome shotgun (WGS) entry which is preliminary data.</text>
</comment>
<name>A0ABQ3B373_9GAMM</name>
<proteinExistence type="predicted"/>
<gene>
    <name evidence="1" type="ORF">GCM10007071_24480</name>
</gene>
<organism evidence="1 2">
    <name type="scientific">Marinobacter zhanjiangensis</name>
    <dbReference type="NCBI Taxonomy" id="578215"/>
    <lineage>
        <taxon>Bacteria</taxon>
        <taxon>Pseudomonadati</taxon>
        <taxon>Pseudomonadota</taxon>
        <taxon>Gammaproteobacteria</taxon>
        <taxon>Pseudomonadales</taxon>
        <taxon>Marinobacteraceae</taxon>
        <taxon>Marinobacter</taxon>
    </lineage>
</organism>
<dbReference type="EMBL" id="BMXV01000005">
    <property type="protein sequence ID" value="GGY76177.1"/>
    <property type="molecule type" value="Genomic_DNA"/>
</dbReference>
<evidence type="ECO:0000313" key="2">
    <source>
        <dbReference type="Proteomes" id="UP000601597"/>
    </source>
</evidence>
<sequence>MPDIPIYWWIRNHKRVEIFTIPKKSYKKRHRNQEHRNDLKPSDHQIQLVEVSEKVNERKEEEEATYIIDRPIITTNLKERKHNN</sequence>
<reference evidence="2" key="1">
    <citation type="journal article" date="2019" name="Int. J. Syst. Evol. Microbiol.">
        <title>The Global Catalogue of Microorganisms (GCM) 10K type strain sequencing project: providing services to taxonomists for standard genome sequencing and annotation.</title>
        <authorList>
            <consortium name="The Broad Institute Genomics Platform"/>
            <consortium name="The Broad Institute Genome Sequencing Center for Infectious Disease"/>
            <person name="Wu L."/>
            <person name="Ma J."/>
        </authorList>
    </citation>
    <scope>NUCLEOTIDE SEQUENCE [LARGE SCALE GENOMIC DNA]</scope>
    <source>
        <strain evidence="2">KCTC 22280</strain>
    </source>
</reference>